<accession>A0A6L5YYJ8</accession>
<evidence type="ECO:0000256" key="1">
    <source>
        <dbReference type="SAM" id="Phobius"/>
    </source>
</evidence>
<reference evidence="2 3" key="1">
    <citation type="submission" date="2019-10" db="EMBL/GenBank/DDBJ databases">
        <title>Cognatihalovulum marinum gen. nov. sp. nov., a new member of the family Rhodobacteraceae isolated from deep seawater of the Northwest Indian Ocean.</title>
        <authorList>
            <person name="Ruan C."/>
            <person name="Wang J."/>
            <person name="Zheng X."/>
            <person name="Song L."/>
            <person name="Zhu Y."/>
            <person name="Huang Y."/>
            <person name="Lu Z."/>
            <person name="Du W."/>
            <person name="Huang L."/>
            <person name="Dai X."/>
        </authorList>
    </citation>
    <scope>NUCLEOTIDE SEQUENCE [LARGE SCALE GENOMIC DNA]</scope>
    <source>
        <strain evidence="2 3">2CG4</strain>
    </source>
</reference>
<name>A0A6L5YYJ8_9RHOB</name>
<dbReference type="RefSeq" id="WP_154445443.1">
    <property type="nucleotide sequence ID" value="NZ_WIND01000002.1"/>
</dbReference>
<keyword evidence="1" id="KW-1133">Transmembrane helix</keyword>
<keyword evidence="3" id="KW-1185">Reference proteome</keyword>
<feature type="transmembrane region" description="Helical" evidence="1">
    <location>
        <begin position="6"/>
        <end position="25"/>
    </location>
</feature>
<dbReference type="EMBL" id="WIND01000002">
    <property type="protein sequence ID" value="MSU88980.1"/>
    <property type="molecule type" value="Genomic_DNA"/>
</dbReference>
<proteinExistence type="predicted"/>
<organism evidence="2 3">
    <name type="scientific">Halovulum marinum</name>
    <dbReference type="NCBI Taxonomy" id="2662447"/>
    <lineage>
        <taxon>Bacteria</taxon>
        <taxon>Pseudomonadati</taxon>
        <taxon>Pseudomonadota</taxon>
        <taxon>Alphaproteobacteria</taxon>
        <taxon>Rhodobacterales</taxon>
        <taxon>Paracoccaceae</taxon>
        <taxon>Halovulum</taxon>
    </lineage>
</organism>
<feature type="transmembrane region" description="Helical" evidence="1">
    <location>
        <begin position="37"/>
        <end position="57"/>
    </location>
</feature>
<keyword evidence="1" id="KW-0472">Membrane</keyword>
<evidence type="ECO:0000313" key="2">
    <source>
        <dbReference type="EMBL" id="MSU88980.1"/>
    </source>
</evidence>
<comment type="caution">
    <text evidence="2">The sequence shown here is derived from an EMBL/GenBank/DDBJ whole genome shotgun (WGS) entry which is preliminary data.</text>
</comment>
<gene>
    <name evidence="2" type="ORF">GE300_04990</name>
</gene>
<evidence type="ECO:0000313" key="3">
    <source>
        <dbReference type="Proteomes" id="UP000474957"/>
    </source>
</evidence>
<protein>
    <submittedName>
        <fullName evidence="2">Uncharacterized protein</fullName>
    </submittedName>
</protein>
<feature type="transmembrane region" description="Helical" evidence="1">
    <location>
        <begin position="85"/>
        <end position="103"/>
    </location>
</feature>
<sequence>MDQVIQLLIGILVAAGIFAATLFSAVQIYRAAGRLRLAHAAAAALTLAAMACLSLGWWGAAQAAGALLCLAALAALALERGWNRLLPAFQLLFGAALLARLPFGG</sequence>
<dbReference type="AlphaFoldDB" id="A0A6L5YYJ8"/>
<keyword evidence="1" id="KW-0812">Transmembrane</keyword>
<feature type="transmembrane region" description="Helical" evidence="1">
    <location>
        <begin position="63"/>
        <end position="78"/>
    </location>
</feature>
<dbReference type="Proteomes" id="UP000474957">
    <property type="component" value="Unassembled WGS sequence"/>
</dbReference>